<organism evidence="2 3">
    <name type="scientific">Streptomyces chisholmiae</name>
    <dbReference type="NCBI Taxonomy" id="3075540"/>
    <lineage>
        <taxon>Bacteria</taxon>
        <taxon>Bacillati</taxon>
        <taxon>Actinomycetota</taxon>
        <taxon>Actinomycetes</taxon>
        <taxon>Kitasatosporales</taxon>
        <taxon>Streptomycetaceae</taxon>
        <taxon>Streptomyces</taxon>
    </lineage>
</organism>
<dbReference type="Proteomes" id="UP001183410">
    <property type="component" value="Unassembled WGS sequence"/>
</dbReference>
<evidence type="ECO:0000313" key="2">
    <source>
        <dbReference type="EMBL" id="MDT0270894.1"/>
    </source>
</evidence>
<feature type="region of interest" description="Disordered" evidence="1">
    <location>
        <begin position="93"/>
        <end position="155"/>
    </location>
</feature>
<dbReference type="RefSeq" id="WP_311670956.1">
    <property type="nucleotide sequence ID" value="NZ_JAVREO010000047.1"/>
</dbReference>
<evidence type="ECO:0000256" key="1">
    <source>
        <dbReference type="SAM" id="MobiDB-lite"/>
    </source>
</evidence>
<feature type="compositionally biased region" description="Low complexity" evidence="1">
    <location>
        <begin position="125"/>
        <end position="140"/>
    </location>
</feature>
<evidence type="ECO:0000313" key="3">
    <source>
        <dbReference type="Proteomes" id="UP001183410"/>
    </source>
</evidence>
<keyword evidence="3" id="KW-1185">Reference proteome</keyword>
<accession>A0ABU2K1K8</accession>
<dbReference type="EMBL" id="JAVREO010000047">
    <property type="protein sequence ID" value="MDT0270894.1"/>
    <property type="molecule type" value="Genomic_DNA"/>
</dbReference>
<gene>
    <name evidence="2" type="ORF">RM844_31960</name>
</gene>
<protein>
    <submittedName>
        <fullName evidence="2">Uncharacterized protein</fullName>
    </submittedName>
</protein>
<sequence>MLMSEKEFVARAMSVAGVSESFAREAYDNPEIGETIPVEIVSEDEAEVIEVGELGTEAVNGTRVLTSRRDYNNAFGNRLFRYTVEKYWAGTGRGSAALRSPPTTAPPRSGVSAAGVSSEPLTSPARTAGGTETRTGATTAYASVNGPLSRAKSTT</sequence>
<reference evidence="3" key="1">
    <citation type="submission" date="2023-07" db="EMBL/GenBank/DDBJ databases">
        <title>30 novel species of actinomycetes from the DSMZ collection.</title>
        <authorList>
            <person name="Nouioui I."/>
        </authorList>
    </citation>
    <scope>NUCLEOTIDE SEQUENCE [LARGE SCALE GENOMIC DNA]</scope>
    <source>
        <strain evidence="3">DSM 44915</strain>
    </source>
</reference>
<name>A0ABU2K1K8_9ACTN</name>
<proteinExistence type="predicted"/>
<comment type="caution">
    <text evidence="2">The sequence shown here is derived from an EMBL/GenBank/DDBJ whole genome shotgun (WGS) entry which is preliminary data.</text>
</comment>